<dbReference type="InterPro" id="IPR036864">
    <property type="entry name" value="Zn2-C6_fun-type_DNA-bd_sf"/>
</dbReference>
<name>A0A2K3QDJ7_9HYPO</name>
<sequence>MQLEHGDRRPPQRLPVNPRRHKVAPDRRKRVATAWDADVLSCNNCNVRRIKCSGDRPCNRCASTARDCVYPTPVEMVSVPKTELDGLRKKVEVYERALVDALPDPILLQELLHHAANPDCCYSSSSSSSSSASPFAASNAAGAGSISSNQQLSGASSVKTELADAQVMYGEDEWDKASQGMIWSGGLVYSMDLTML</sequence>
<dbReference type="AlphaFoldDB" id="A0A2K3QDJ7"/>
<dbReference type="Pfam" id="PF00172">
    <property type="entry name" value="Zn_clus"/>
    <property type="match status" value="1"/>
</dbReference>
<reference evidence="4 5" key="1">
    <citation type="submission" date="2017-08" db="EMBL/GenBank/DDBJ databases">
        <title>Harnessing the power of phylogenomics to disentangle the directionality and signatures of interkingdom host jumping in the parasitic fungal genus Tolypocladium.</title>
        <authorList>
            <person name="Quandt C.A."/>
            <person name="Patterson W."/>
            <person name="Spatafora J.W."/>
        </authorList>
    </citation>
    <scope>NUCLEOTIDE SEQUENCE [LARGE SCALE GENOMIC DNA]</scope>
    <source>
        <strain evidence="4 5">CBS 113982</strain>
    </source>
</reference>
<evidence type="ECO:0000313" key="5">
    <source>
        <dbReference type="Proteomes" id="UP000236621"/>
    </source>
</evidence>
<dbReference type="Gene3D" id="4.10.240.10">
    <property type="entry name" value="Zn(2)-C6 fungal-type DNA-binding domain"/>
    <property type="match status" value="1"/>
</dbReference>
<evidence type="ECO:0000313" key="4">
    <source>
        <dbReference type="EMBL" id="PNY25581.1"/>
    </source>
</evidence>
<protein>
    <submittedName>
        <fullName evidence="4">Filamentous growth regulator 27</fullName>
    </submittedName>
</protein>
<dbReference type="OrthoDB" id="4915122at2759"/>
<dbReference type="InterPro" id="IPR050987">
    <property type="entry name" value="AtrR-like"/>
</dbReference>
<gene>
    <name evidence="4" type="ORF">TCAP_04479</name>
</gene>
<keyword evidence="1" id="KW-0539">Nucleus</keyword>
<dbReference type="GO" id="GO:0000981">
    <property type="term" value="F:DNA-binding transcription factor activity, RNA polymerase II-specific"/>
    <property type="evidence" value="ECO:0007669"/>
    <property type="project" value="InterPro"/>
</dbReference>
<keyword evidence="5" id="KW-1185">Reference proteome</keyword>
<dbReference type="STRING" id="45235.A0A2K3QDJ7"/>
<comment type="caution">
    <text evidence="4">The sequence shown here is derived from an EMBL/GenBank/DDBJ whole genome shotgun (WGS) entry which is preliminary data.</text>
</comment>
<feature type="region of interest" description="Disordered" evidence="2">
    <location>
        <begin position="1"/>
        <end position="26"/>
    </location>
</feature>
<accession>A0A2K3QDJ7</accession>
<dbReference type="InterPro" id="IPR001138">
    <property type="entry name" value="Zn2Cys6_DnaBD"/>
</dbReference>
<dbReference type="Proteomes" id="UP000236621">
    <property type="component" value="Unassembled WGS sequence"/>
</dbReference>
<dbReference type="PANTHER" id="PTHR46910:SF39">
    <property type="entry name" value="ZN(II)2CYS6 TRANSCRIPTION FACTOR (EUROFUNG)"/>
    <property type="match status" value="1"/>
</dbReference>
<evidence type="ECO:0000259" key="3">
    <source>
        <dbReference type="PROSITE" id="PS50048"/>
    </source>
</evidence>
<evidence type="ECO:0000256" key="1">
    <source>
        <dbReference type="ARBA" id="ARBA00023242"/>
    </source>
</evidence>
<evidence type="ECO:0000256" key="2">
    <source>
        <dbReference type="SAM" id="MobiDB-lite"/>
    </source>
</evidence>
<dbReference type="SUPFAM" id="SSF57701">
    <property type="entry name" value="Zn2/Cys6 DNA-binding domain"/>
    <property type="match status" value="1"/>
</dbReference>
<dbReference type="CDD" id="cd00067">
    <property type="entry name" value="GAL4"/>
    <property type="match status" value="1"/>
</dbReference>
<dbReference type="PANTHER" id="PTHR46910">
    <property type="entry name" value="TRANSCRIPTION FACTOR PDR1"/>
    <property type="match status" value="1"/>
</dbReference>
<dbReference type="EMBL" id="NRSZ01000708">
    <property type="protein sequence ID" value="PNY25581.1"/>
    <property type="molecule type" value="Genomic_DNA"/>
</dbReference>
<feature type="compositionally biased region" description="Basic and acidic residues" evidence="2">
    <location>
        <begin position="1"/>
        <end position="10"/>
    </location>
</feature>
<feature type="domain" description="Zn(2)-C6 fungal-type" evidence="3">
    <location>
        <begin position="41"/>
        <end position="70"/>
    </location>
</feature>
<organism evidence="4 5">
    <name type="scientific">Tolypocladium capitatum</name>
    <dbReference type="NCBI Taxonomy" id="45235"/>
    <lineage>
        <taxon>Eukaryota</taxon>
        <taxon>Fungi</taxon>
        <taxon>Dikarya</taxon>
        <taxon>Ascomycota</taxon>
        <taxon>Pezizomycotina</taxon>
        <taxon>Sordariomycetes</taxon>
        <taxon>Hypocreomycetidae</taxon>
        <taxon>Hypocreales</taxon>
        <taxon>Ophiocordycipitaceae</taxon>
        <taxon>Tolypocladium</taxon>
    </lineage>
</organism>
<dbReference type="GO" id="GO:0008270">
    <property type="term" value="F:zinc ion binding"/>
    <property type="evidence" value="ECO:0007669"/>
    <property type="project" value="InterPro"/>
</dbReference>
<proteinExistence type="predicted"/>
<dbReference type="PROSITE" id="PS50048">
    <property type="entry name" value="ZN2_CY6_FUNGAL_2"/>
    <property type="match status" value="1"/>
</dbReference>